<organism evidence="2 3">
    <name type="scientific">Maribacter orientalis</name>
    <dbReference type="NCBI Taxonomy" id="228957"/>
    <lineage>
        <taxon>Bacteria</taxon>
        <taxon>Pseudomonadati</taxon>
        <taxon>Bacteroidota</taxon>
        <taxon>Flavobacteriia</taxon>
        <taxon>Flavobacteriales</taxon>
        <taxon>Flavobacteriaceae</taxon>
        <taxon>Maribacter</taxon>
    </lineage>
</organism>
<name>A0A1H7T3W9_9FLAO</name>
<accession>A0A1H7T3W9</accession>
<gene>
    <name evidence="2" type="ORF">SAMN04488008_105211</name>
</gene>
<sequence length="397" mass="45795">MKKLTLLIFAFLLISCDKDSADDFENNSSNSDSGYTVIGNYYDLSINGGTQSTELYEHVNNGAEYDSRNYVNLFTEASVVLPNYEDYYADEYGITIMENAIGRNYYTFYYKSFITNEILKYDVPYFNPHDWSYWHYREKIYFQYSDFDSFNSNDGTTDFKIKIFDVNTNNETELNIGKFKWSANSKFETLYNGRYTYFLWYEDWSNPLAEKLLTVIDLDNVEVVDIKTVLKDDSYNLVGERNGNCYLLGRYGGNYQYDVESTNLLEINIPGEAGQFQASFKSKRNPQIVIDDVFFGSRTGAFPGTGALYPVIFNLKTGESIFIDVFEDITKFESDEVEWQPLVECFTIDYENKVVLLGVSSYSLGGQFKSQGVFTVDFEGNVLNKQKIPILPIQIIN</sequence>
<evidence type="ECO:0000313" key="3">
    <source>
        <dbReference type="Proteomes" id="UP000198990"/>
    </source>
</evidence>
<feature type="signal peptide" evidence="1">
    <location>
        <begin position="1"/>
        <end position="21"/>
    </location>
</feature>
<feature type="chain" id="PRO_5011720462" description="DUF4374 domain-containing protein" evidence="1">
    <location>
        <begin position="22"/>
        <end position="397"/>
    </location>
</feature>
<keyword evidence="1" id="KW-0732">Signal</keyword>
<keyword evidence="3" id="KW-1185">Reference proteome</keyword>
<protein>
    <recommendedName>
        <fullName evidence="4">DUF4374 domain-containing protein</fullName>
    </recommendedName>
</protein>
<evidence type="ECO:0000313" key="2">
    <source>
        <dbReference type="EMBL" id="SEL79245.1"/>
    </source>
</evidence>
<dbReference type="EMBL" id="FNZN01000005">
    <property type="protein sequence ID" value="SEL79245.1"/>
    <property type="molecule type" value="Genomic_DNA"/>
</dbReference>
<dbReference type="Proteomes" id="UP000198990">
    <property type="component" value="Unassembled WGS sequence"/>
</dbReference>
<dbReference type="AlphaFoldDB" id="A0A1H7T3W9"/>
<proteinExistence type="predicted"/>
<reference evidence="3" key="1">
    <citation type="submission" date="2016-10" db="EMBL/GenBank/DDBJ databases">
        <authorList>
            <person name="Varghese N."/>
            <person name="Submissions S."/>
        </authorList>
    </citation>
    <scope>NUCLEOTIDE SEQUENCE [LARGE SCALE GENOMIC DNA]</scope>
    <source>
        <strain evidence="3">DSM 16471</strain>
    </source>
</reference>
<evidence type="ECO:0000256" key="1">
    <source>
        <dbReference type="SAM" id="SignalP"/>
    </source>
</evidence>
<dbReference type="RefSeq" id="WP_091624980.1">
    <property type="nucleotide sequence ID" value="NZ_FNZN01000005.1"/>
</dbReference>
<dbReference type="OrthoDB" id="1173343at2"/>
<evidence type="ECO:0008006" key="4">
    <source>
        <dbReference type="Google" id="ProtNLM"/>
    </source>
</evidence>
<dbReference type="PROSITE" id="PS51257">
    <property type="entry name" value="PROKAR_LIPOPROTEIN"/>
    <property type="match status" value="1"/>
</dbReference>